<reference evidence="1 2" key="2">
    <citation type="journal article" date="2022" name="Mol. Ecol. Resour.">
        <title>The genomes of chicory, endive, great burdock and yacon provide insights into Asteraceae paleo-polyploidization history and plant inulin production.</title>
        <authorList>
            <person name="Fan W."/>
            <person name="Wang S."/>
            <person name="Wang H."/>
            <person name="Wang A."/>
            <person name="Jiang F."/>
            <person name="Liu H."/>
            <person name="Zhao H."/>
            <person name="Xu D."/>
            <person name="Zhang Y."/>
        </authorList>
    </citation>
    <scope>NUCLEOTIDE SEQUENCE [LARGE SCALE GENOMIC DNA]</scope>
    <source>
        <strain evidence="2">cv. Yunnan</strain>
        <tissue evidence="1">Leaves</tissue>
    </source>
</reference>
<name>A0ACB9A392_9ASTR</name>
<comment type="caution">
    <text evidence="1">The sequence shown here is derived from an EMBL/GenBank/DDBJ whole genome shotgun (WGS) entry which is preliminary data.</text>
</comment>
<sequence>MRNSPARDIPANSHNDANVPRQKSTGKFPNNNNDHHPKEMVDELSFHLRNMSDNNVPPQLDDIDSPTDDDAPQRDSFTSRMFFDNASTSHQMSPLTRSPWASYVERSPTDFSDANSNYTGLMASLIWRVSGETGDVERQQPQSSSSRTSGQMFSRMRELAIANSNEFVNCGVRHHGYGCKLANKEASKQNNFIDDDESRCEEINHAAFETKVSDEFVEDDVHPEFM</sequence>
<accession>A0ACB9A392</accession>
<reference evidence="2" key="1">
    <citation type="journal article" date="2022" name="Mol. Ecol. Resour.">
        <title>The genomes of chicory, endive, great burdock and yacon provide insights into Asteraceae palaeo-polyploidization history and plant inulin production.</title>
        <authorList>
            <person name="Fan W."/>
            <person name="Wang S."/>
            <person name="Wang H."/>
            <person name="Wang A."/>
            <person name="Jiang F."/>
            <person name="Liu H."/>
            <person name="Zhao H."/>
            <person name="Xu D."/>
            <person name="Zhang Y."/>
        </authorList>
    </citation>
    <scope>NUCLEOTIDE SEQUENCE [LARGE SCALE GENOMIC DNA]</scope>
    <source>
        <strain evidence="2">cv. Yunnan</strain>
    </source>
</reference>
<organism evidence="1 2">
    <name type="scientific">Smallanthus sonchifolius</name>
    <dbReference type="NCBI Taxonomy" id="185202"/>
    <lineage>
        <taxon>Eukaryota</taxon>
        <taxon>Viridiplantae</taxon>
        <taxon>Streptophyta</taxon>
        <taxon>Embryophyta</taxon>
        <taxon>Tracheophyta</taxon>
        <taxon>Spermatophyta</taxon>
        <taxon>Magnoliopsida</taxon>
        <taxon>eudicotyledons</taxon>
        <taxon>Gunneridae</taxon>
        <taxon>Pentapetalae</taxon>
        <taxon>asterids</taxon>
        <taxon>campanulids</taxon>
        <taxon>Asterales</taxon>
        <taxon>Asteraceae</taxon>
        <taxon>Asteroideae</taxon>
        <taxon>Heliantheae alliance</taxon>
        <taxon>Millerieae</taxon>
        <taxon>Smallanthus</taxon>
    </lineage>
</organism>
<dbReference type="Proteomes" id="UP001056120">
    <property type="component" value="Linkage Group LG25"/>
</dbReference>
<dbReference type="EMBL" id="CM042042">
    <property type="protein sequence ID" value="KAI3704684.1"/>
    <property type="molecule type" value="Genomic_DNA"/>
</dbReference>
<evidence type="ECO:0000313" key="2">
    <source>
        <dbReference type="Proteomes" id="UP001056120"/>
    </source>
</evidence>
<protein>
    <submittedName>
        <fullName evidence="1">Uncharacterized protein</fullName>
    </submittedName>
</protein>
<gene>
    <name evidence="1" type="ORF">L1987_74911</name>
</gene>
<keyword evidence="2" id="KW-1185">Reference proteome</keyword>
<proteinExistence type="predicted"/>
<evidence type="ECO:0000313" key="1">
    <source>
        <dbReference type="EMBL" id="KAI3704684.1"/>
    </source>
</evidence>